<name>A0A7R8XCE2_9CRUS</name>
<evidence type="ECO:0000256" key="1">
    <source>
        <dbReference type="SAM" id="MobiDB-lite"/>
    </source>
</evidence>
<evidence type="ECO:0000256" key="2">
    <source>
        <dbReference type="SAM" id="Phobius"/>
    </source>
</evidence>
<dbReference type="AlphaFoldDB" id="A0A7R8XCE2"/>
<keyword evidence="2" id="KW-1133">Transmembrane helix</keyword>
<sequence>MNTSSTQETPSPTKLITTCEEVGLFQDLPTSNPFDEVFRRAAEGKYQPTLVISSSPLNTPQVLPQQLEIPQISSGSNSPQGDDTISNLPVIKPKGEELTPAADNTRDEPSINRLVACQHPISTESSILLVFHGAVFLRYLICYGILIYFPSAQLTSNLHILTKGDAT</sequence>
<feature type="transmembrane region" description="Helical" evidence="2">
    <location>
        <begin position="127"/>
        <end position="149"/>
    </location>
</feature>
<feature type="region of interest" description="Disordered" evidence="1">
    <location>
        <begin position="63"/>
        <end position="106"/>
    </location>
</feature>
<accession>A0A7R8XCE2</accession>
<dbReference type="Proteomes" id="UP000677054">
    <property type="component" value="Unassembled WGS sequence"/>
</dbReference>
<protein>
    <submittedName>
        <fullName evidence="3">Uncharacterized protein</fullName>
    </submittedName>
</protein>
<keyword evidence="2" id="KW-0812">Transmembrane</keyword>
<proteinExistence type="predicted"/>
<feature type="compositionally biased region" description="Polar residues" evidence="1">
    <location>
        <begin position="71"/>
        <end position="87"/>
    </location>
</feature>
<evidence type="ECO:0000313" key="3">
    <source>
        <dbReference type="EMBL" id="CAD7247960.1"/>
    </source>
</evidence>
<dbReference type="OrthoDB" id="295274at2759"/>
<keyword evidence="4" id="KW-1185">Reference proteome</keyword>
<reference evidence="3" key="1">
    <citation type="submission" date="2020-11" db="EMBL/GenBank/DDBJ databases">
        <authorList>
            <person name="Tran Van P."/>
        </authorList>
    </citation>
    <scope>NUCLEOTIDE SEQUENCE</scope>
</reference>
<dbReference type="EMBL" id="LR901166">
    <property type="protein sequence ID" value="CAD7247960.1"/>
    <property type="molecule type" value="Genomic_DNA"/>
</dbReference>
<evidence type="ECO:0000313" key="4">
    <source>
        <dbReference type="Proteomes" id="UP000677054"/>
    </source>
</evidence>
<organism evidence="3">
    <name type="scientific">Darwinula stevensoni</name>
    <dbReference type="NCBI Taxonomy" id="69355"/>
    <lineage>
        <taxon>Eukaryota</taxon>
        <taxon>Metazoa</taxon>
        <taxon>Ecdysozoa</taxon>
        <taxon>Arthropoda</taxon>
        <taxon>Crustacea</taxon>
        <taxon>Oligostraca</taxon>
        <taxon>Ostracoda</taxon>
        <taxon>Podocopa</taxon>
        <taxon>Podocopida</taxon>
        <taxon>Darwinulocopina</taxon>
        <taxon>Darwinuloidea</taxon>
        <taxon>Darwinulidae</taxon>
        <taxon>Darwinula</taxon>
    </lineage>
</organism>
<gene>
    <name evidence="3" type="ORF">DSTB1V02_LOCUS7784</name>
</gene>
<keyword evidence="2" id="KW-0472">Membrane</keyword>
<dbReference type="EMBL" id="CAJPEV010001649">
    <property type="protein sequence ID" value="CAG0893695.1"/>
    <property type="molecule type" value="Genomic_DNA"/>
</dbReference>